<dbReference type="EMBL" id="BBYR01000117">
    <property type="protein sequence ID" value="GAP39012.1"/>
    <property type="molecule type" value="Genomic_DNA"/>
</dbReference>
<accession>A0A0K8P8P2</accession>
<dbReference type="PANTHER" id="PTHR13812">
    <property type="entry name" value="KETIMINE REDUCTASE MU-CRYSTALLIN"/>
    <property type="match status" value="1"/>
</dbReference>
<dbReference type="PIRSF" id="PIRSF001439">
    <property type="entry name" value="CryM"/>
    <property type="match status" value="1"/>
</dbReference>
<dbReference type="SUPFAM" id="SSF51735">
    <property type="entry name" value="NAD(P)-binding Rossmann-fold domains"/>
    <property type="match status" value="1"/>
</dbReference>
<dbReference type="STRING" id="1547922.ISF6_0431"/>
<evidence type="ECO:0000313" key="2">
    <source>
        <dbReference type="EMBL" id="GAP39012.1"/>
    </source>
</evidence>
<dbReference type="PANTHER" id="PTHR13812:SF19">
    <property type="entry name" value="KETIMINE REDUCTASE MU-CRYSTALLIN"/>
    <property type="match status" value="1"/>
</dbReference>
<sequence>MNARPPVPAPRWFDAAAVDAGLPWAALIDALGRALAQSDAEVPPRLHLHVPVPAGPVPPPVAAPGAAPVLLVMPALSPTLGIGTKVVGVYPGNAARGLASIQGLYLLMDAADGQPRAVIDGPALTTRRTAAASALASRALSRPGSRCLLMVGTGRLAAALPRAHAAVRPLERVLVWGRDPARAAATVQALRRPEGGQPGLAADVAASLQAALDEADIVSCATLAQAPLLHGAALRPGTHVDLVGAFTPAMREADAEVFRRAAAVWCDTREGALREAGDIVQAIAEGGFAPQRLAGELARLCRVPAPPRGDGDITVYKSVGMALQDLAAARCLVDGAARGAPPVEPAAAGPS</sequence>
<dbReference type="Gene3D" id="3.40.50.720">
    <property type="entry name" value="NAD(P)-binding Rossmann-like Domain"/>
    <property type="match status" value="1"/>
</dbReference>
<dbReference type="InterPro" id="IPR036291">
    <property type="entry name" value="NAD(P)-bd_dom_sf"/>
</dbReference>
<dbReference type="RefSeq" id="WP_054022842.1">
    <property type="nucleotide sequence ID" value="NZ_BBYR01000117.1"/>
</dbReference>
<keyword evidence="2" id="KW-0456">Lyase</keyword>
<dbReference type="Pfam" id="PF02423">
    <property type="entry name" value="OCD_Mu_crystall"/>
    <property type="match status" value="1"/>
</dbReference>
<organism evidence="2 3">
    <name type="scientific">Piscinibacter sakaiensis</name>
    <name type="common">Ideonella sakaiensis</name>
    <dbReference type="NCBI Taxonomy" id="1547922"/>
    <lineage>
        <taxon>Bacteria</taxon>
        <taxon>Pseudomonadati</taxon>
        <taxon>Pseudomonadota</taxon>
        <taxon>Betaproteobacteria</taxon>
        <taxon>Burkholderiales</taxon>
        <taxon>Sphaerotilaceae</taxon>
        <taxon>Piscinibacter</taxon>
    </lineage>
</organism>
<dbReference type="GO" id="GO:0008473">
    <property type="term" value="F:ornithine cyclodeaminase activity"/>
    <property type="evidence" value="ECO:0007669"/>
    <property type="project" value="UniProtKB-EC"/>
</dbReference>
<evidence type="ECO:0000256" key="1">
    <source>
        <dbReference type="ARBA" id="ARBA00008903"/>
    </source>
</evidence>
<protein>
    <submittedName>
        <fullName evidence="2">Ornithine cyclodeaminase</fullName>
        <ecNumber evidence="2">4.3.1.12</ecNumber>
    </submittedName>
</protein>
<dbReference type="NCBIfam" id="NF004793">
    <property type="entry name" value="PRK06141.1"/>
    <property type="match status" value="1"/>
</dbReference>
<dbReference type="FunFam" id="3.40.50.720:FF:000311">
    <property type="entry name" value="Ornithine cyclodeaminase"/>
    <property type="match status" value="1"/>
</dbReference>
<dbReference type="AlphaFoldDB" id="A0A0K8P8P2"/>
<dbReference type="Gene3D" id="3.30.1780.10">
    <property type="entry name" value="ornithine cyclodeaminase, domain 1"/>
    <property type="match status" value="1"/>
</dbReference>
<dbReference type="GO" id="GO:0019752">
    <property type="term" value="P:carboxylic acid metabolic process"/>
    <property type="evidence" value="ECO:0007669"/>
    <property type="project" value="UniProtKB-ARBA"/>
</dbReference>
<comment type="caution">
    <text evidence="2">The sequence shown here is derived from an EMBL/GenBank/DDBJ whole genome shotgun (WGS) entry which is preliminary data.</text>
</comment>
<dbReference type="InterPro" id="IPR023401">
    <property type="entry name" value="ODC_N"/>
</dbReference>
<keyword evidence="3" id="KW-1185">Reference proteome</keyword>
<dbReference type="Proteomes" id="UP000037660">
    <property type="component" value="Unassembled WGS sequence"/>
</dbReference>
<dbReference type="GO" id="GO:0016491">
    <property type="term" value="F:oxidoreductase activity"/>
    <property type="evidence" value="ECO:0007669"/>
    <property type="project" value="UniProtKB-ARBA"/>
</dbReference>
<name>A0A0K8P8P2_PISS1</name>
<dbReference type="EC" id="4.3.1.12" evidence="2"/>
<dbReference type="GO" id="GO:0005737">
    <property type="term" value="C:cytoplasm"/>
    <property type="evidence" value="ECO:0007669"/>
    <property type="project" value="TreeGrafter"/>
</dbReference>
<gene>
    <name evidence="2" type="ORF">ISF6_0431</name>
</gene>
<comment type="similarity">
    <text evidence="1">Belongs to the ornithine cyclodeaminase/mu-crystallin family.</text>
</comment>
<proteinExistence type="inferred from homology"/>
<dbReference type="InterPro" id="IPR003462">
    <property type="entry name" value="ODC_Mu_crystall"/>
</dbReference>
<evidence type="ECO:0000313" key="3">
    <source>
        <dbReference type="Proteomes" id="UP000037660"/>
    </source>
</evidence>
<reference evidence="3" key="1">
    <citation type="submission" date="2015-07" db="EMBL/GenBank/DDBJ databases">
        <title>Discovery of a poly(ethylene terephthalate assimilation.</title>
        <authorList>
            <person name="Yoshida S."/>
            <person name="Hiraga K."/>
            <person name="Takehana T."/>
            <person name="Taniguchi I."/>
            <person name="Yamaji H."/>
            <person name="Maeda Y."/>
            <person name="Toyohara K."/>
            <person name="Miyamoto K."/>
            <person name="Kimura Y."/>
            <person name="Oda K."/>
        </authorList>
    </citation>
    <scope>NUCLEOTIDE SEQUENCE [LARGE SCALE GENOMIC DNA]</scope>
    <source>
        <strain evidence="3">NBRC 110686 / TISTR 2288 / 201-F6</strain>
    </source>
</reference>
<reference evidence="2 3" key="2">
    <citation type="journal article" date="2016" name="Science">
        <title>A bacterium that degrades and assimilates poly(ethylene terephthalate).</title>
        <authorList>
            <person name="Yoshida S."/>
            <person name="Hiraga K."/>
            <person name="Takehana T."/>
            <person name="Taniguchi I."/>
            <person name="Yamaji H."/>
            <person name="Maeda Y."/>
            <person name="Toyohara K."/>
            <person name="Miyamoto K."/>
            <person name="Kimura Y."/>
            <person name="Oda K."/>
        </authorList>
    </citation>
    <scope>NUCLEOTIDE SEQUENCE [LARGE SCALE GENOMIC DNA]</scope>
    <source>
        <strain evidence="3">NBRC 110686 / TISTR 2288 / 201-F6</strain>
    </source>
</reference>